<sequence>MCSHIFCQLKRAAN</sequence>
<reference evidence="1" key="1">
    <citation type="submission" date="2014-11" db="EMBL/GenBank/DDBJ databases">
        <authorList>
            <person name="Amaro Gonzalez C."/>
        </authorList>
    </citation>
    <scope>NUCLEOTIDE SEQUENCE</scope>
</reference>
<protein>
    <submittedName>
        <fullName evidence="1">Uncharacterized protein</fullName>
    </submittedName>
</protein>
<evidence type="ECO:0000313" key="1">
    <source>
        <dbReference type="EMBL" id="JAH59042.1"/>
    </source>
</evidence>
<dbReference type="EMBL" id="GBXM01049535">
    <property type="protein sequence ID" value="JAH59042.1"/>
    <property type="molecule type" value="Transcribed_RNA"/>
</dbReference>
<proteinExistence type="predicted"/>
<organism evidence="1">
    <name type="scientific">Anguilla anguilla</name>
    <name type="common">European freshwater eel</name>
    <name type="synonym">Muraena anguilla</name>
    <dbReference type="NCBI Taxonomy" id="7936"/>
    <lineage>
        <taxon>Eukaryota</taxon>
        <taxon>Metazoa</taxon>
        <taxon>Chordata</taxon>
        <taxon>Craniata</taxon>
        <taxon>Vertebrata</taxon>
        <taxon>Euteleostomi</taxon>
        <taxon>Actinopterygii</taxon>
        <taxon>Neopterygii</taxon>
        <taxon>Teleostei</taxon>
        <taxon>Anguilliformes</taxon>
        <taxon>Anguillidae</taxon>
        <taxon>Anguilla</taxon>
    </lineage>
</organism>
<reference evidence="1" key="2">
    <citation type="journal article" date="2015" name="Fish Shellfish Immunol.">
        <title>Early steps in the European eel (Anguilla anguilla)-Vibrio vulnificus interaction in the gills: Role of the RtxA13 toxin.</title>
        <authorList>
            <person name="Callol A."/>
            <person name="Pajuelo D."/>
            <person name="Ebbesson L."/>
            <person name="Teles M."/>
            <person name="MacKenzie S."/>
            <person name="Amaro C."/>
        </authorList>
    </citation>
    <scope>NUCLEOTIDE SEQUENCE</scope>
</reference>
<accession>A0A0E9TZY0</accession>
<name>A0A0E9TZY0_ANGAN</name>